<feature type="region of interest" description="Disordered" evidence="1">
    <location>
        <begin position="1296"/>
        <end position="1316"/>
    </location>
</feature>
<feature type="region of interest" description="Disordered" evidence="1">
    <location>
        <begin position="1491"/>
        <end position="1555"/>
    </location>
</feature>
<feature type="region of interest" description="Disordered" evidence="1">
    <location>
        <begin position="738"/>
        <end position="762"/>
    </location>
</feature>
<gene>
    <name evidence="3" type="ORF">NMOB1V02_LOCUS534</name>
</gene>
<feature type="region of interest" description="Disordered" evidence="1">
    <location>
        <begin position="2040"/>
        <end position="2148"/>
    </location>
</feature>
<evidence type="ECO:0000256" key="1">
    <source>
        <dbReference type="SAM" id="MobiDB-lite"/>
    </source>
</evidence>
<dbReference type="EMBL" id="CAJPEX010000047">
    <property type="protein sequence ID" value="CAG0912761.1"/>
    <property type="molecule type" value="Genomic_DNA"/>
</dbReference>
<name>A0A7R9BCG5_9CRUS</name>
<feature type="compositionally biased region" description="Polar residues" evidence="1">
    <location>
        <begin position="1331"/>
        <end position="1340"/>
    </location>
</feature>
<feature type="compositionally biased region" description="Basic and acidic residues" evidence="1">
    <location>
        <begin position="1391"/>
        <end position="1413"/>
    </location>
</feature>
<keyword evidence="4" id="KW-1185">Reference proteome</keyword>
<feature type="compositionally biased region" description="Low complexity" evidence="1">
    <location>
        <begin position="1496"/>
        <end position="1518"/>
    </location>
</feature>
<feature type="compositionally biased region" description="Polar residues" evidence="1">
    <location>
        <begin position="1914"/>
        <end position="1929"/>
    </location>
</feature>
<evidence type="ECO:0000313" key="4">
    <source>
        <dbReference type="Proteomes" id="UP000678499"/>
    </source>
</evidence>
<dbReference type="InterPro" id="IPR032715">
    <property type="entry name" value="NCOA6_TRADD-N"/>
</dbReference>
<feature type="compositionally biased region" description="Low complexity" evidence="1">
    <location>
        <begin position="1880"/>
        <end position="1898"/>
    </location>
</feature>
<evidence type="ECO:0000313" key="3">
    <source>
        <dbReference type="EMBL" id="CAD7272609.1"/>
    </source>
</evidence>
<dbReference type="PANTHER" id="PTHR15690">
    <property type="entry name" value="NUCLEAR RECEPTOR COACTIVATOR 6"/>
    <property type="match status" value="1"/>
</dbReference>
<feature type="region of interest" description="Disordered" evidence="1">
    <location>
        <begin position="378"/>
        <end position="399"/>
    </location>
</feature>
<feature type="compositionally biased region" description="Basic and acidic residues" evidence="1">
    <location>
        <begin position="1304"/>
        <end position="1314"/>
    </location>
</feature>
<feature type="compositionally biased region" description="Polar residues" evidence="1">
    <location>
        <begin position="336"/>
        <end position="359"/>
    </location>
</feature>
<dbReference type="InterPro" id="IPR026638">
    <property type="entry name" value="NCOA6"/>
</dbReference>
<dbReference type="GO" id="GO:0035097">
    <property type="term" value="C:histone methyltransferase complex"/>
    <property type="evidence" value="ECO:0007669"/>
    <property type="project" value="TreeGrafter"/>
</dbReference>
<dbReference type="PANTHER" id="PTHR15690:SF0">
    <property type="entry name" value="NUCLEAR RECEPTOR COACTIVATOR 6"/>
    <property type="match status" value="1"/>
</dbReference>
<feature type="region of interest" description="Disordered" evidence="1">
    <location>
        <begin position="336"/>
        <end position="362"/>
    </location>
</feature>
<feature type="compositionally biased region" description="Polar residues" evidence="1">
    <location>
        <begin position="1532"/>
        <end position="1545"/>
    </location>
</feature>
<protein>
    <recommendedName>
        <fullName evidence="2">Nuclear receptor coactivator 6 TRADD-N domain-containing protein</fullName>
    </recommendedName>
</protein>
<dbReference type="OrthoDB" id="5967287at2759"/>
<dbReference type="Pfam" id="PF13820">
    <property type="entry name" value="NCOA6_TRADD-N"/>
    <property type="match status" value="1"/>
</dbReference>
<feature type="region of interest" description="Disordered" evidence="1">
    <location>
        <begin position="1838"/>
        <end position="1967"/>
    </location>
</feature>
<feature type="region of interest" description="Disordered" evidence="1">
    <location>
        <begin position="1455"/>
        <end position="1477"/>
    </location>
</feature>
<dbReference type="GO" id="GO:0005667">
    <property type="term" value="C:transcription regulator complex"/>
    <property type="evidence" value="ECO:0007669"/>
    <property type="project" value="TreeGrafter"/>
</dbReference>
<feature type="compositionally biased region" description="Polar residues" evidence="1">
    <location>
        <begin position="1857"/>
        <end position="1873"/>
    </location>
</feature>
<feature type="region of interest" description="Disordered" evidence="1">
    <location>
        <begin position="1006"/>
        <end position="1026"/>
    </location>
</feature>
<organism evidence="3">
    <name type="scientific">Notodromas monacha</name>
    <dbReference type="NCBI Taxonomy" id="399045"/>
    <lineage>
        <taxon>Eukaryota</taxon>
        <taxon>Metazoa</taxon>
        <taxon>Ecdysozoa</taxon>
        <taxon>Arthropoda</taxon>
        <taxon>Crustacea</taxon>
        <taxon>Oligostraca</taxon>
        <taxon>Ostracoda</taxon>
        <taxon>Podocopa</taxon>
        <taxon>Podocopida</taxon>
        <taxon>Cypridocopina</taxon>
        <taxon>Cypridoidea</taxon>
        <taxon>Cyprididae</taxon>
        <taxon>Notodromas</taxon>
    </lineage>
</organism>
<dbReference type="GO" id="GO:0045944">
    <property type="term" value="P:positive regulation of transcription by RNA polymerase II"/>
    <property type="evidence" value="ECO:0007669"/>
    <property type="project" value="TreeGrafter"/>
</dbReference>
<feature type="compositionally biased region" description="Acidic residues" evidence="1">
    <location>
        <begin position="694"/>
        <end position="704"/>
    </location>
</feature>
<dbReference type="EMBL" id="OA882084">
    <property type="protein sequence ID" value="CAD7272609.1"/>
    <property type="molecule type" value="Genomic_DNA"/>
</dbReference>
<feature type="region of interest" description="Disordered" evidence="1">
    <location>
        <begin position="1374"/>
        <end position="1419"/>
    </location>
</feature>
<feature type="region of interest" description="Disordered" evidence="1">
    <location>
        <begin position="868"/>
        <end position="949"/>
    </location>
</feature>
<feature type="region of interest" description="Disordered" evidence="1">
    <location>
        <begin position="1328"/>
        <end position="1359"/>
    </location>
</feature>
<reference evidence="3" key="1">
    <citation type="submission" date="2020-11" db="EMBL/GenBank/DDBJ databases">
        <authorList>
            <person name="Tran Van P."/>
        </authorList>
    </citation>
    <scope>NUCLEOTIDE SEQUENCE</scope>
</reference>
<dbReference type="Proteomes" id="UP000678499">
    <property type="component" value="Unassembled WGS sequence"/>
</dbReference>
<feature type="compositionally biased region" description="Basic and acidic residues" evidence="1">
    <location>
        <begin position="936"/>
        <end position="945"/>
    </location>
</feature>
<feature type="region of interest" description="Disordered" evidence="1">
    <location>
        <begin position="609"/>
        <end position="706"/>
    </location>
</feature>
<feature type="compositionally biased region" description="Pro residues" evidence="1">
    <location>
        <begin position="612"/>
        <end position="621"/>
    </location>
</feature>
<accession>A0A7R9BCG5</accession>
<proteinExistence type="predicted"/>
<evidence type="ECO:0000259" key="2">
    <source>
        <dbReference type="Pfam" id="PF13820"/>
    </source>
</evidence>
<feature type="compositionally biased region" description="Low complexity" evidence="1">
    <location>
        <begin position="622"/>
        <end position="636"/>
    </location>
</feature>
<feature type="compositionally biased region" description="Polar residues" evidence="1">
    <location>
        <begin position="868"/>
        <end position="894"/>
    </location>
</feature>
<feature type="compositionally biased region" description="Polar residues" evidence="1">
    <location>
        <begin position="1950"/>
        <end position="1959"/>
    </location>
</feature>
<feature type="compositionally biased region" description="Basic and acidic residues" evidence="1">
    <location>
        <begin position="1345"/>
        <end position="1356"/>
    </location>
</feature>
<dbReference type="GO" id="GO:0003713">
    <property type="term" value="F:transcription coactivator activity"/>
    <property type="evidence" value="ECO:0007669"/>
    <property type="project" value="InterPro"/>
</dbReference>
<feature type="compositionally biased region" description="Low complexity" evidence="1">
    <location>
        <begin position="917"/>
        <end position="930"/>
    </location>
</feature>
<sequence>MTSDDADDLLEAVVVCEGNIHDPNFVNRFPGIVRKLKCILCKGRKSLQVRKVEPWNSVKVTMMIPPEAAIQLRRLAQQGSSALRELGILSVQVQGDQKIRGYSDMICVKVISLTLTEASSEKQKLLRIEGLTEEEKNEAPSSRETFQILSQFPSTSGMTAASASSTSHVISIPSSSTGPPKTPTSNFDLLLNMPDCKTEEFRSPNVVVPQSSKSVPFAVPQPPPTGSRSLNASCAPTITLRPSSTSYPFASMEHATHSSSSARGPSAGIQTDSVKSEELCGSKAFQVTSIKSPAQSQNQAQLPYRSQGGVIIPGSKIQSSLFTLESRLVPEVLKVPSSSPAPLTSVGTSTDSSKTEFPTSSASASISSPLLVNLLQSPEHTGPSLGNMAASGDDPPSVEVKVQKTARIRRFKEKPPITRTVSMGTQSVAANTPAWSEVPRPRPEIQGMVVKSLSAPQCVTDIRYPGLQQQQIRKAAIPIRVPSPASHQYIVGTSPGKSYIVAPGPATINSATAKKAVIRGPNTTGDTRPPCQNTSGIRSTVVRMAHPPQNSSGPRQVVDVKLVEPVAAPSYAVRHSYVYGASKCPTLTKCDVRSTPMGALVNSGVIVREFPPNRPPPPYPGLPAASSTSSTPPTFAVTQTSESISGAVLTRSETPRKSDPSPPSPSRLTSSGKPRQYLINPLSGLLEPLPTDSESSDDGMESDPEDVRASLRMVDEENGSNANTGAFRLGDMDSSALRDLGRGGARRRPGATLMRGRGESMRRPAVYRRERRANPPASPIASVPVSVPSSTPSTEQAQIKMKLSRTGAVTTSPVTTQTTALTSSRGGHAAVVSRQMFKVDSGFLRTTGTLEVGVDGVKQGMVASGSYTSVSTQNCSSGTTAPTLTRSVTTSTSPAPVPVSKSEPRVPPLHISLKKGTSATAATTTATITTGNQSNKESEHGKESDSLPTPSRVYACNATGQDSSAYPTTSGGYVRMPYSEAARMRGDIRRGRPGRARAKTEFRSMGVGPGVRRGVPRPIGSSTTGRAVMMSDPVLGRLKVMGIRAPSQVDASTSAKEDSKGESTVWTSVPQHVVYGTKRPDGGGTTDCSVIRLEVAPGKIYDFLSAVSTAATSSIASQSDVIFAVSSASTSSSVVSSNGPVIVNTRDIGPNAVTTIMTMSASGESPATYYSTLPKQCQTATLEKAPAKPAEAVLTSNSRQEQPRVSQSLMIHEARAAAMQDVVGSATITKASAAAEPPQLKPPPAVIQGSRESAFCKTSTWDQRVSPQLPPARGEIQITRESDRVAEVVRLVSVDASTSTTRPPEYHPRPHEITPKIIVCPSNDPVRNEPSCVSSGSQTAARLEPSVEPHSSENLRSEQVSLSSVRALGREILGSPCHMNDDSGIESMDTQSEKGENVVESPKRQIERQDHCSESMASVQTEPVATSSCYFSEEGSYDAASMRACTKLALQNVSAQKVPGDPVKGISVGSPLNLPAGTKMIPVRLVPVAEPEEAPKSSPSSGKFIGSSSPSPPVSSGSLNLPDQERCDETSTKNPEPSKVSSTSDKPAASPVLVERTPLPVNGGVLVPDFDRFVTPVVTRTYLNSPSKKLAPQQSEYISPVKDQVSMGLLTSEPVILSPSVKDITIITSPLKNVAMKDAARVASPDKTSIIKDVTFVTSPLKHAMALSPVVKEIVLVPPPPKETSIKESILLSPVPKRESDAVTTAIGDFVLVAASPKDAISFSSAVSEAVKRSAEVVDDEPVMNSVVVLPSMNEVAFVKGMSVQENVSLVREVPADVLTDLLEVENRVSENGELTRVRVSGDHNYVSKDAELVGGEEGHSAPTFHVKKRTPALEQLTIEIPTSIGAPDEEKRMATRASTRSASRLNSPQSRASPRDDACTPSPCSTSSSKSTSKQPQVNTSRGKRPSAAGRGRNTSGDSNASLNSTSSLDDKKSGRRHWSPLREEELKTSPTALSSDQAARPGKRRCSENAAELIKACMGVDEHVKKPCVGTNPIVSPIVEDPKKIVKEEETPKKPVIVKKKQPGMEMDVKSLQKMGNRVSKRVTEDKNQPILKTISRSGRVSRPRTPDDDGLRPANRNNHAAEGVKRLARPVRNSATQHRKPNSGSIADVNCGGNGSNTTPVIVEVPPVDSATDSNANKRKRKGRNSGIVCSSVLYLRDRAEL</sequence>
<feature type="domain" description="Nuclear receptor coactivator 6 TRADD-N" evidence="2">
    <location>
        <begin position="12"/>
        <end position="99"/>
    </location>
</feature>